<dbReference type="AlphaFoldDB" id="A0A813S3U7"/>
<comment type="caution">
    <text evidence="3">The sequence shown here is derived from an EMBL/GenBank/DDBJ whole genome shotgun (WGS) entry which is preliminary data.</text>
</comment>
<accession>A0A813S3U7</accession>
<evidence type="ECO:0000313" key="4">
    <source>
        <dbReference type="Proteomes" id="UP000663879"/>
    </source>
</evidence>
<name>A0A813S3U7_9BILA</name>
<dbReference type="Proteomes" id="UP000663879">
    <property type="component" value="Unassembled WGS sequence"/>
</dbReference>
<dbReference type="Pfam" id="PF14837">
    <property type="entry name" value="INTS5_N"/>
    <property type="match status" value="1"/>
</dbReference>
<reference evidence="3" key="1">
    <citation type="submission" date="2021-02" db="EMBL/GenBank/DDBJ databases">
        <authorList>
            <person name="Nowell W R."/>
        </authorList>
    </citation>
    <scope>NUCLEOTIDE SEQUENCE</scope>
    <source>
        <strain evidence="3">Ploen Becks lab</strain>
    </source>
</reference>
<feature type="domain" description="Integrator complex subunit 5 N-terminal" evidence="1">
    <location>
        <begin position="13"/>
        <end position="236"/>
    </location>
</feature>
<dbReference type="InterPro" id="IPR029445">
    <property type="entry name" value="INTS5_N"/>
</dbReference>
<proteinExistence type="predicted"/>
<gene>
    <name evidence="3" type="ORF">OXX778_LOCUS6008</name>
</gene>
<dbReference type="GO" id="GO:0034472">
    <property type="term" value="P:snRNA 3'-end processing"/>
    <property type="evidence" value="ECO:0007669"/>
    <property type="project" value="TreeGrafter"/>
</dbReference>
<feature type="domain" description="Integrator complex subunit 5 C-terminal" evidence="2">
    <location>
        <begin position="278"/>
        <end position="838"/>
    </location>
</feature>
<dbReference type="PANTHER" id="PTHR31697">
    <property type="entry name" value="INTEGRATOR COMPLEX SUBUNIT 5"/>
    <property type="match status" value="1"/>
</dbReference>
<organism evidence="3 4">
    <name type="scientific">Brachionus calyciflorus</name>
    <dbReference type="NCBI Taxonomy" id="104777"/>
    <lineage>
        <taxon>Eukaryota</taxon>
        <taxon>Metazoa</taxon>
        <taxon>Spiralia</taxon>
        <taxon>Gnathifera</taxon>
        <taxon>Rotifera</taxon>
        <taxon>Eurotatoria</taxon>
        <taxon>Monogononta</taxon>
        <taxon>Pseudotrocha</taxon>
        <taxon>Ploima</taxon>
        <taxon>Brachionidae</taxon>
        <taxon>Brachionus</taxon>
    </lineage>
</organism>
<keyword evidence="4" id="KW-1185">Reference proteome</keyword>
<dbReference type="InterPro" id="IPR029444">
    <property type="entry name" value="INTS5_C"/>
</dbReference>
<sequence>MSENNPNSSNELNLLQHLRSFIHLTTQAPLEQVCKSSLFILTRVPSTRHAVIEYISTFYRVTTYLHLRFNLNQKKANYPDIQTDTKNIQQINQVIDYIESSLIELIEKPETSEFWCVELSQPLLELIGDIVLNTAISFADSQGLTNEEIASFKLPSISDGLEIWNNQCRPTQSILNIIKKCLIVSNSSTQSTIADFIFATSTKYNLRFDWFLCYLSPFKTELLIEKFLCIGLNEYLASTQNNKTQFNEKLMRVNAINFYALNYSDTLLSEIKKFLKNSNKSKQMFLLRLASEVPALLSILLNKLLDQCDYDGDDLIKNDFFSMLVKNDQFCIAELFHCAKQINNSVAVYDIITNVLDWLDNQDYSNNDYLNGSFKTIQTLIVSFLDELISNVYCSQSENVIQETQGSSELANFLKSLNSINNYSLKSMIKKITKIIRSEEHQDVFNTNYELFYKLILLIGINEDSISTIELMSSLFRTTIPKNFDSENLLNKLRLEINPFHAEFFEKSVKNAIEYFKYEFNDMEYGSFVSNLVIIHEWDLLNQFYVNQNLSTILLDSENFVSILIQLKLVENTSLQLIQLLNKIFYSNEPDLASLKLNISDLISISNVVIKHFFTLLNSIEEDNVANRIQELNELTDLVQNICVNQLNNQDESNPFKNMLLRNLIDTIFDSIQSSKPSQKEEVDVDFYDENFNLFSKNINLINEELMTNKSKLKAIRNSLIDYPLRRLDLKKNQLKSVRHLVVLNLLEVISMVSESEAKTRDIKSNLAQLLVQKVLLDTHFVDYQWPGSSSEELDDNFDNEIEALKLFIERDMSVQNTFENRVDNQIVWLLLEFIADGKLIIINTVRSNEKTTSDLCWFCVCSVKTVFKQVVYFVFDYEQAFLKAGPLIRSLLASLIIQWESYQEQPTRNIQKSLGITIRLLNLINKSNLLKKPFCYIIDIIPMLSSFETHILLLIIWRSLKKKMIPNSKVPNNPLLSEISKNIEMKHLKYIFHKNIGKLCYLYPKFFQNIDA</sequence>
<protein>
    <recommendedName>
        <fullName evidence="5">Integrator complex subunit 5</fullName>
    </recommendedName>
</protein>
<dbReference type="PANTHER" id="PTHR31697:SF2">
    <property type="entry name" value="INTEGRATOR COMPLEX SUBUNIT 5"/>
    <property type="match status" value="1"/>
</dbReference>
<evidence type="ECO:0008006" key="5">
    <source>
        <dbReference type="Google" id="ProtNLM"/>
    </source>
</evidence>
<dbReference type="InterPro" id="IPR040316">
    <property type="entry name" value="INTS5"/>
</dbReference>
<dbReference type="GO" id="GO:0032039">
    <property type="term" value="C:integrator complex"/>
    <property type="evidence" value="ECO:0007669"/>
    <property type="project" value="InterPro"/>
</dbReference>
<feature type="domain" description="Integrator complex subunit 5 C-terminal" evidence="2">
    <location>
        <begin position="883"/>
        <end position="963"/>
    </location>
</feature>
<evidence type="ECO:0000259" key="2">
    <source>
        <dbReference type="Pfam" id="PF14838"/>
    </source>
</evidence>
<dbReference type="OrthoDB" id="10449479at2759"/>
<evidence type="ECO:0000313" key="3">
    <source>
        <dbReference type="EMBL" id="CAF0791824.1"/>
    </source>
</evidence>
<evidence type="ECO:0000259" key="1">
    <source>
        <dbReference type="Pfam" id="PF14837"/>
    </source>
</evidence>
<dbReference type="Pfam" id="PF14838">
    <property type="entry name" value="INTS5_C"/>
    <property type="match status" value="2"/>
</dbReference>
<dbReference type="EMBL" id="CAJNOC010000688">
    <property type="protein sequence ID" value="CAF0791824.1"/>
    <property type="molecule type" value="Genomic_DNA"/>
</dbReference>